<evidence type="ECO:0000313" key="2">
    <source>
        <dbReference type="Proteomes" id="UP000032180"/>
    </source>
</evidence>
<dbReference type="Gramene" id="LPERR01G22270.2">
    <property type="protein sequence ID" value="LPERR01G22270.2"/>
    <property type="gene ID" value="LPERR01G22270"/>
</dbReference>
<reference evidence="1 2" key="1">
    <citation type="submission" date="2012-08" db="EMBL/GenBank/DDBJ databases">
        <title>Oryza genome evolution.</title>
        <authorList>
            <person name="Wing R.A."/>
        </authorList>
    </citation>
    <scope>NUCLEOTIDE SEQUENCE</scope>
</reference>
<proteinExistence type="predicted"/>
<dbReference type="EnsemblPlants" id="LPERR01G22270.2">
    <property type="protein sequence ID" value="LPERR01G22270.2"/>
    <property type="gene ID" value="LPERR01G22270"/>
</dbReference>
<dbReference type="Proteomes" id="UP000032180">
    <property type="component" value="Chromosome 1"/>
</dbReference>
<reference evidence="1" key="3">
    <citation type="submission" date="2015-04" db="UniProtKB">
        <authorList>
            <consortium name="EnsemblPlants"/>
        </authorList>
    </citation>
    <scope>IDENTIFICATION</scope>
</reference>
<dbReference type="AlphaFoldDB" id="A0A0D9V3Z4"/>
<keyword evidence="2" id="KW-1185">Reference proteome</keyword>
<sequence>MAGSGCGYSGRRCGHQIRRYRPCDDGGDDLGAQIPVLPIRCTRASQRSRAIGKTTPKRRSPLPEWYPRSLLRDITSIVKVMNHFRWLCDGCSLNPVN</sequence>
<accession>A0A0D9V3Z4</accession>
<dbReference type="HOGENOM" id="CLU_2349788_0_0_1"/>
<reference evidence="2" key="2">
    <citation type="submission" date="2013-12" db="EMBL/GenBank/DDBJ databases">
        <authorList>
            <person name="Yu Y."/>
            <person name="Lee S."/>
            <person name="de Baynast K."/>
            <person name="Wissotski M."/>
            <person name="Liu L."/>
            <person name="Talag J."/>
            <person name="Goicoechea J."/>
            <person name="Angelova A."/>
            <person name="Jetty R."/>
            <person name="Kudrna D."/>
            <person name="Golser W."/>
            <person name="Rivera L."/>
            <person name="Zhang J."/>
            <person name="Wing R."/>
        </authorList>
    </citation>
    <scope>NUCLEOTIDE SEQUENCE</scope>
</reference>
<protein>
    <submittedName>
        <fullName evidence="1">Uncharacterized protein</fullName>
    </submittedName>
</protein>
<name>A0A0D9V3Z4_9ORYZ</name>
<evidence type="ECO:0000313" key="1">
    <source>
        <dbReference type="EnsemblPlants" id="LPERR01G22270.2"/>
    </source>
</evidence>
<organism evidence="1 2">
    <name type="scientific">Leersia perrieri</name>
    <dbReference type="NCBI Taxonomy" id="77586"/>
    <lineage>
        <taxon>Eukaryota</taxon>
        <taxon>Viridiplantae</taxon>
        <taxon>Streptophyta</taxon>
        <taxon>Embryophyta</taxon>
        <taxon>Tracheophyta</taxon>
        <taxon>Spermatophyta</taxon>
        <taxon>Magnoliopsida</taxon>
        <taxon>Liliopsida</taxon>
        <taxon>Poales</taxon>
        <taxon>Poaceae</taxon>
        <taxon>BOP clade</taxon>
        <taxon>Oryzoideae</taxon>
        <taxon>Oryzeae</taxon>
        <taxon>Oryzinae</taxon>
        <taxon>Leersia</taxon>
    </lineage>
</organism>